<sequence length="191" mass="21119">MSSEHVTGLLAAATATAAIASIALLQKKRAAAYDPKNRKGSGQRRPSSNGAALNGASNGHTHHLTIVQNGRALADPAEGYELFPIDFSMHVQIRQNVVQRFLQTHPEAQSSAAAILLHGGVELDRYDTDIQYNFHQESFFQYLFGVREPGCAGLLDLATRRAVLFVPRLSDEWELWCGDRKPLAYFKAHYK</sequence>
<dbReference type="Gene3D" id="3.40.350.10">
    <property type="entry name" value="Creatinase/prolidase N-terminal domain"/>
    <property type="match status" value="1"/>
</dbReference>
<evidence type="ECO:0000256" key="1">
    <source>
        <dbReference type="ARBA" id="ARBA00022670"/>
    </source>
</evidence>
<evidence type="ECO:0000259" key="7">
    <source>
        <dbReference type="SMART" id="SM01011"/>
    </source>
</evidence>
<organism evidence="8 9">
    <name type="scientific">Phytophthora fragariae</name>
    <dbReference type="NCBI Taxonomy" id="53985"/>
    <lineage>
        <taxon>Eukaryota</taxon>
        <taxon>Sar</taxon>
        <taxon>Stramenopiles</taxon>
        <taxon>Oomycota</taxon>
        <taxon>Peronosporomycetes</taxon>
        <taxon>Peronosporales</taxon>
        <taxon>Peronosporaceae</taxon>
        <taxon>Phytophthora</taxon>
    </lineage>
</organism>
<dbReference type="GO" id="GO:0016805">
    <property type="term" value="F:dipeptidase activity"/>
    <property type="evidence" value="ECO:0007669"/>
    <property type="project" value="UniProtKB-KW"/>
</dbReference>
<reference evidence="8 9" key="1">
    <citation type="submission" date="2018-09" db="EMBL/GenBank/DDBJ databases">
        <title>Genomic investigation of the strawberry pathogen Phytophthora fragariae indicates pathogenicity is determined by transcriptional variation in three key races.</title>
        <authorList>
            <person name="Adams T.M."/>
            <person name="Armitage A.D."/>
            <person name="Sobczyk M.K."/>
            <person name="Bates H.J."/>
            <person name="Dunwell J.M."/>
            <person name="Nellist C.F."/>
            <person name="Harrison R.J."/>
        </authorList>
    </citation>
    <scope>NUCLEOTIDE SEQUENCE [LARGE SCALE GENOMIC DNA]</scope>
    <source>
        <strain evidence="8 9">SCRP245</strain>
    </source>
</reference>
<gene>
    <name evidence="8" type="ORF">PF011_g28498</name>
</gene>
<comment type="caution">
    <text evidence="8">The sequence shown here is derived from an EMBL/GenBank/DDBJ whole genome shotgun (WGS) entry which is preliminary data.</text>
</comment>
<keyword evidence="5" id="KW-0482">Metalloprotease</keyword>
<dbReference type="GO" id="GO:0006508">
    <property type="term" value="P:proteolysis"/>
    <property type="evidence" value="ECO:0007669"/>
    <property type="project" value="UniProtKB-KW"/>
</dbReference>
<dbReference type="AlphaFoldDB" id="A0A6A3H7G1"/>
<feature type="compositionally biased region" description="Polar residues" evidence="6">
    <location>
        <begin position="44"/>
        <end position="58"/>
    </location>
</feature>
<feature type="non-terminal residue" evidence="8">
    <location>
        <position position="191"/>
    </location>
</feature>
<evidence type="ECO:0000313" key="8">
    <source>
        <dbReference type="EMBL" id="KAE8964884.1"/>
    </source>
</evidence>
<dbReference type="SUPFAM" id="SSF53092">
    <property type="entry name" value="Creatinase/prolidase N-terminal domain"/>
    <property type="match status" value="1"/>
</dbReference>
<feature type="region of interest" description="Disordered" evidence="6">
    <location>
        <begin position="33"/>
        <end position="58"/>
    </location>
</feature>
<dbReference type="Pfam" id="PF05195">
    <property type="entry name" value="AMP_N"/>
    <property type="match status" value="1"/>
</dbReference>
<dbReference type="SMART" id="SM01011">
    <property type="entry name" value="AMP_N"/>
    <property type="match status" value="1"/>
</dbReference>
<evidence type="ECO:0000256" key="3">
    <source>
        <dbReference type="ARBA" id="ARBA00022801"/>
    </source>
</evidence>
<dbReference type="InterPro" id="IPR052433">
    <property type="entry name" value="X-Pro_dipept-like"/>
</dbReference>
<evidence type="ECO:0000256" key="5">
    <source>
        <dbReference type="ARBA" id="ARBA00023049"/>
    </source>
</evidence>
<protein>
    <recommendedName>
        <fullName evidence="7">Aminopeptidase P N-terminal domain-containing protein</fullName>
    </recommendedName>
</protein>
<dbReference type="EMBL" id="QXFW01004646">
    <property type="protein sequence ID" value="KAE8964884.1"/>
    <property type="molecule type" value="Genomic_DNA"/>
</dbReference>
<accession>A0A6A3H7G1</accession>
<dbReference type="PANTHER" id="PTHR48480">
    <property type="match status" value="1"/>
</dbReference>
<evidence type="ECO:0000256" key="2">
    <source>
        <dbReference type="ARBA" id="ARBA00022723"/>
    </source>
</evidence>
<dbReference type="InterPro" id="IPR007865">
    <property type="entry name" value="Aminopep_P_N"/>
</dbReference>
<dbReference type="GO" id="GO:0030145">
    <property type="term" value="F:manganese ion binding"/>
    <property type="evidence" value="ECO:0007669"/>
    <property type="project" value="InterPro"/>
</dbReference>
<keyword evidence="1" id="KW-0645">Protease</keyword>
<keyword evidence="3" id="KW-0378">Hydrolase</keyword>
<dbReference type="GO" id="GO:0070006">
    <property type="term" value="F:metalloaminopeptidase activity"/>
    <property type="evidence" value="ECO:0007669"/>
    <property type="project" value="InterPro"/>
</dbReference>
<evidence type="ECO:0000313" key="9">
    <source>
        <dbReference type="Proteomes" id="UP000460718"/>
    </source>
</evidence>
<dbReference type="InterPro" id="IPR029149">
    <property type="entry name" value="Creatin/AminoP/Spt16_N"/>
</dbReference>
<evidence type="ECO:0000256" key="4">
    <source>
        <dbReference type="ARBA" id="ARBA00022997"/>
    </source>
</evidence>
<feature type="domain" description="Aminopeptidase P N-terminal" evidence="7">
    <location>
        <begin position="85"/>
        <end position="190"/>
    </location>
</feature>
<proteinExistence type="predicted"/>
<dbReference type="Proteomes" id="UP000460718">
    <property type="component" value="Unassembled WGS sequence"/>
</dbReference>
<evidence type="ECO:0000256" key="6">
    <source>
        <dbReference type="SAM" id="MobiDB-lite"/>
    </source>
</evidence>
<dbReference type="PANTHER" id="PTHR48480:SF2">
    <property type="entry name" value="PEPTIDASE D"/>
    <property type="match status" value="1"/>
</dbReference>
<keyword evidence="2" id="KW-0479">Metal-binding</keyword>
<name>A0A6A3H7G1_9STRA</name>
<keyword evidence="4" id="KW-0224">Dipeptidase</keyword>